<protein>
    <submittedName>
        <fullName evidence="2">GNAT family N-acetyltransferase</fullName>
        <ecNumber evidence="2">2.3.1.-</ecNumber>
    </submittedName>
</protein>
<dbReference type="CDD" id="cd04301">
    <property type="entry name" value="NAT_SF"/>
    <property type="match status" value="1"/>
</dbReference>
<name>A0ABT9J4Q1_9BACL</name>
<dbReference type="Gene3D" id="3.40.630.110">
    <property type="entry name" value="GNAT acetyltransferase-like"/>
    <property type="match status" value="1"/>
</dbReference>
<dbReference type="PANTHER" id="PTHR31143:SF2">
    <property type="entry name" value="FR47-LIKE DOMAIN-CONTAINING PROTEIN-RELATED"/>
    <property type="match status" value="1"/>
</dbReference>
<evidence type="ECO:0000313" key="2">
    <source>
        <dbReference type="EMBL" id="MDP5276610.1"/>
    </source>
</evidence>
<evidence type="ECO:0000259" key="1">
    <source>
        <dbReference type="PROSITE" id="PS51186"/>
    </source>
</evidence>
<dbReference type="PANTHER" id="PTHR31143">
    <property type="match status" value="1"/>
</dbReference>
<dbReference type="InterPro" id="IPR016181">
    <property type="entry name" value="Acyl_CoA_acyltransferase"/>
</dbReference>
<accession>A0ABT9J4Q1</accession>
<reference evidence="2 3" key="1">
    <citation type="submission" date="2023-08" db="EMBL/GenBank/DDBJ databases">
        <authorList>
            <person name="Park J.-S."/>
        </authorList>
    </citation>
    <scope>NUCLEOTIDE SEQUENCE [LARGE SCALE GENOMIC DNA]</scope>
    <source>
        <strain evidence="2 3">2205SS18-9</strain>
    </source>
</reference>
<dbReference type="PROSITE" id="PS51186">
    <property type="entry name" value="GNAT"/>
    <property type="match status" value="1"/>
</dbReference>
<comment type="caution">
    <text evidence="2">The sequence shown here is derived from an EMBL/GenBank/DDBJ whole genome shotgun (WGS) entry which is preliminary data.</text>
</comment>
<dbReference type="RefSeq" id="WP_305993917.1">
    <property type="nucleotide sequence ID" value="NZ_JAVAMP010000016.1"/>
</dbReference>
<dbReference type="GO" id="GO:0016746">
    <property type="term" value="F:acyltransferase activity"/>
    <property type="evidence" value="ECO:0007669"/>
    <property type="project" value="UniProtKB-KW"/>
</dbReference>
<dbReference type="Pfam" id="PF12746">
    <property type="entry name" value="GNAT_acetyltran"/>
    <property type="match status" value="1"/>
</dbReference>
<evidence type="ECO:0000313" key="3">
    <source>
        <dbReference type="Proteomes" id="UP001231941"/>
    </source>
</evidence>
<dbReference type="EC" id="2.3.1.-" evidence="2"/>
<proteinExistence type="predicted"/>
<dbReference type="InterPro" id="IPR042573">
    <property type="entry name" value="GNAT_acetyltra_N"/>
</dbReference>
<dbReference type="InterPro" id="IPR027365">
    <property type="entry name" value="GNAT_acetyltra_YdfB-like"/>
</dbReference>
<dbReference type="InterPro" id="IPR000182">
    <property type="entry name" value="GNAT_dom"/>
</dbReference>
<keyword evidence="2" id="KW-0012">Acyltransferase</keyword>
<gene>
    <name evidence="2" type="ORF">Q5Y73_21180</name>
</gene>
<keyword evidence="2" id="KW-0808">Transferase</keyword>
<organism evidence="2 3">
    <name type="scientific">Chengkuizengella axinellae</name>
    <dbReference type="NCBI Taxonomy" id="3064388"/>
    <lineage>
        <taxon>Bacteria</taxon>
        <taxon>Bacillati</taxon>
        <taxon>Bacillota</taxon>
        <taxon>Bacilli</taxon>
        <taxon>Bacillales</taxon>
        <taxon>Paenibacillaceae</taxon>
        <taxon>Chengkuizengella</taxon>
    </lineage>
</organism>
<sequence length="275" mass="32018">MIYELHPKDFKKIKPLLNGLEKNPVINGVIDGNNLGRIYVDQIDSPKAALVWVKMELFYLIGISKNSKFNSFIEQFIIQNIKPEALEIGDDCLNLELYPFDLWNSSINDIFKSQLIKGERVPFQFQKECFCYAKCNPIPSEYQVLRMDQNLMGLDEKHIIREEIKKFWNSLETFFENGFGYCVIKDDEVVGTCISVFVCKDEYEIGINTYHPRHRGKGLATAMASEFIKECLEKGITPHWTTEHFRKDSIAIANKLGFKQLPNYQVYYLPFEELI</sequence>
<feature type="domain" description="N-acetyltransferase" evidence="1">
    <location>
        <begin position="147"/>
        <end position="275"/>
    </location>
</feature>
<keyword evidence="3" id="KW-1185">Reference proteome</keyword>
<dbReference type="SUPFAM" id="SSF55729">
    <property type="entry name" value="Acyl-CoA N-acyltransferases (Nat)"/>
    <property type="match status" value="1"/>
</dbReference>
<dbReference type="Proteomes" id="UP001231941">
    <property type="component" value="Unassembled WGS sequence"/>
</dbReference>
<dbReference type="Gene3D" id="3.40.630.30">
    <property type="match status" value="1"/>
</dbReference>
<dbReference type="EMBL" id="JAVAMP010000016">
    <property type="protein sequence ID" value="MDP5276610.1"/>
    <property type="molecule type" value="Genomic_DNA"/>
</dbReference>